<organism evidence="4 5">
    <name type="scientific">Anabaenopsis circularis NIES-21</name>
    <dbReference type="NCBI Taxonomy" id="1085406"/>
    <lineage>
        <taxon>Bacteria</taxon>
        <taxon>Bacillati</taxon>
        <taxon>Cyanobacteriota</taxon>
        <taxon>Cyanophyceae</taxon>
        <taxon>Nostocales</taxon>
        <taxon>Nodulariaceae</taxon>
        <taxon>Anabaenopsis</taxon>
    </lineage>
</organism>
<dbReference type="Gene3D" id="3.40.50.2300">
    <property type="match status" value="1"/>
</dbReference>
<protein>
    <submittedName>
        <fullName evidence="4">Response regulator receiver protein</fullName>
    </submittedName>
</protein>
<gene>
    <name evidence="4" type="ORF">NIES21_39150</name>
</gene>
<evidence type="ECO:0000256" key="2">
    <source>
        <dbReference type="PROSITE-ProRule" id="PRU00169"/>
    </source>
</evidence>
<dbReference type="SUPFAM" id="SSF52172">
    <property type="entry name" value="CheY-like"/>
    <property type="match status" value="1"/>
</dbReference>
<dbReference type="SMART" id="SM00448">
    <property type="entry name" value="REC"/>
    <property type="match status" value="1"/>
</dbReference>
<sequence>MLKIFFEAEGSEVKTVASFGNALDVMRYFQPDILISEIYLPDEAAYSLLTQVRDLEAKRRKYIPAIALTSFTTDKDRMYALKVGFQMYLSKPIDLDELADLVANLSRSKQLNTPVLGIN</sequence>
<dbReference type="GO" id="GO:0000160">
    <property type="term" value="P:phosphorelay signal transduction system"/>
    <property type="evidence" value="ECO:0007669"/>
    <property type="project" value="InterPro"/>
</dbReference>
<dbReference type="PANTHER" id="PTHR44591:SF3">
    <property type="entry name" value="RESPONSE REGULATORY DOMAIN-CONTAINING PROTEIN"/>
    <property type="match status" value="1"/>
</dbReference>
<dbReference type="InterPro" id="IPR011006">
    <property type="entry name" value="CheY-like_superfamily"/>
</dbReference>
<accession>A0A1Z4GKR5</accession>
<dbReference type="Proteomes" id="UP000218287">
    <property type="component" value="Chromosome"/>
</dbReference>
<keyword evidence="1" id="KW-0597">Phosphoprotein</keyword>
<evidence type="ECO:0000259" key="3">
    <source>
        <dbReference type="PROSITE" id="PS50110"/>
    </source>
</evidence>
<feature type="domain" description="Response regulatory" evidence="3">
    <location>
        <begin position="1"/>
        <end position="106"/>
    </location>
</feature>
<evidence type="ECO:0000313" key="4">
    <source>
        <dbReference type="EMBL" id="BAY18072.1"/>
    </source>
</evidence>
<dbReference type="Pfam" id="PF00072">
    <property type="entry name" value="Response_reg"/>
    <property type="match status" value="1"/>
</dbReference>
<dbReference type="InterPro" id="IPR001789">
    <property type="entry name" value="Sig_transdc_resp-reg_receiver"/>
</dbReference>
<evidence type="ECO:0000313" key="5">
    <source>
        <dbReference type="Proteomes" id="UP000218287"/>
    </source>
</evidence>
<reference evidence="4 5" key="1">
    <citation type="submission" date="2017-06" db="EMBL/GenBank/DDBJ databases">
        <title>Genome sequencing of cyanobaciteial culture collection at National Institute for Environmental Studies (NIES).</title>
        <authorList>
            <person name="Hirose Y."/>
            <person name="Shimura Y."/>
            <person name="Fujisawa T."/>
            <person name="Nakamura Y."/>
            <person name="Kawachi M."/>
        </authorList>
    </citation>
    <scope>NUCLEOTIDE SEQUENCE [LARGE SCALE GENOMIC DNA]</scope>
    <source>
        <strain evidence="4 5">NIES-21</strain>
    </source>
</reference>
<dbReference type="EMBL" id="AP018174">
    <property type="protein sequence ID" value="BAY18072.1"/>
    <property type="molecule type" value="Genomic_DNA"/>
</dbReference>
<dbReference type="PROSITE" id="PS50110">
    <property type="entry name" value="RESPONSE_REGULATORY"/>
    <property type="match status" value="1"/>
</dbReference>
<dbReference type="PANTHER" id="PTHR44591">
    <property type="entry name" value="STRESS RESPONSE REGULATOR PROTEIN 1"/>
    <property type="match status" value="1"/>
</dbReference>
<evidence type="ECO:0000256" key="1">
    <source>
        <dbReference type="ARBA" id="ARBA00022553"/>
    </source>
</evidence>
<name>A0A1Z4GKR5_9CYAN</name>
<comment type="caution">
    <text evidence="2">Lacks conserved residue(s) required for the propagation of feature annotation.</text>
</comment>
<proteinExistence type="predicted"/>
<dbReference type="AlphaFoldDB" id="A0A1Z4GKR5"/>
<dbReference type="InterPro" id="IPR050595">
    <property type="entry name" value="Bact_response_regulator"/>
</dbReference>
<keyword evidence="5" id="KW-1185">Reference proteome</keyword>